<sequence length="111" mass="11902">MTVASIFKKPTSTPERVEGICFRLRHVNILAAISTCTVPSTVAVRHSCGSVTTAPSSTCTSIFDNFLAAHASTRTAPTRTEFSSPTHPTASRTPSSARHPPSPLYARYRPS</sequence>
<reference evidence="1" key="1">
    <citation type="submission" date="2022-08" db="EMBL/GenBank/DDBJ databases">
        <title>Genome Sequence of Pycnoporus sanguineus.</title>
        <authorList>
            <person name="Buettner E."/>
        </authorList>
    </citation>
    <scope>NUCLEOTIDE SEQUENCE</scope>
    <source>
        <strain evidence="1">CG-C14</strain>
    </source>
</reference>
<evidence type="ECO:0000313" key="2">
    <source>
        <dbReference type="Proteomes" id="UP001144978"/>
    </source>
</evidence>
<gene>
    <name evidence="1" type="ORF">NUW54_g8468</name>
</gene>
<accession>A0ACC1PD59</accession>
<dbReference type="EMBL" id="JANSHE010002633">
    <property type="protein sequence ID" value="KAJ2990438.1"/>
    <property type="molecule type" value="Genomic_DNA"/>
</dbReference>
<proteinExistence type="predicted"/>
<organism evidence="1 2">
    <name type="scientific">Trametes sanguinea</name>
    <dbReference type="NCBI Taxonomy" id="158606"/>
    <lineage>
        <taxon>Eukaryota</taxon>
        <taxon>Fungi</taxon>
        <taxon>Dikarya</taxon>
        <taxon>Basidiomycota</taxon>
        <taxon>Agaricomycotina</taxon>
        <taxon>Agaricomycetes</taxon>
        <taxon>Polyporales</taxon>
        <taxon>Polyporaceae</taxon>
        <taxon>Trametes</taxon>
    </lineage>
</organism>
<evidence type="ECO:0000313" key="1">
    <source>
        <dbReference type="EMBL" id="KAJ2990438.1"/>
    </source>
</evidence>
<dbReference type="Proteomes" id="UP001144978">
    <property type="component" value="Unassembled WGS sequence"/>
</dbReference>
<comment type="caution">
    <text evidence="1">The sequence shown here is derived from an EMBL/GenBank/DDBJ whole genome shotgun (WGS) entry which is preliminary data.</text>
</comment>
<protein>
    <submittedName>
        <fullName evidence="1">Uncharacterized protein</fullName>
    </submittedName>
</protein>
<name>A0ACC1PD59_9APHY</name>
<keyword evidence="2" id="KW-1185">Reference proteome</keyword>